<name>A0A9R0JX23_SPIOL</name>
<dbReference type="GeneID" id="110789324"/>
<sequence length="101" mass="11851">MMNFTKEKKLPVFRNLTCLHHKRMDEVTFRLLNYAPSLKSLIVEIQLWGLKRNLKFVPEHLPCLESVDIHQFCGEEDEIDVLSYILKAAPAFEVGENWNYG</sequence>
<dbReference type="RefSeq" id="XP_021849674.1">
    <property type="nucleotide sequence ID" value="XM_021993982.1"/>
</dbReference>
<evidence type="ECO:0000313" key="2">
    <source>
        <dbReference type="Proteomes" id="UP000813463"/>
    </source>
</evidence>
<proteinExistence type="predicted"/>
<dbReference type="InterPro" id="IPR006566">
    <property type="entry name" value="FBD"/>
</dbReference>
<feature type="domain" description="FBD" evidence="1">
    <location>
        <begin position="56"/>
        <end position="90"/>
    </location>
</feature>
<reference evidence="3 4" key="2">
    <citation type="submission" date="2025-04" db="UniProtKB">
        <authorList>
            <consortium name="RefSeq"/>
        </authorList>
    </citation>
    <scope>IDENTIFICATION</scope>
</reference>
<dbReference type="AlphaFoldDB" id="A0A9R0JX23"/>
<organism evidence="2 4">
    <name type="scientific">Spinacia oleracea</name>
    <name type="common">Spinach</name>
    <dbReference type="NCBI Taxonomy" id="3562"/>
    <lineage>
        <taxon>Eukaryota</taxon>
        <taxon>Viridiplantae</taxon>
        <taxon>Streptophyta</taxon>
        <taxon>Embryophyta</taxon>
        <taxon>Tracheophyta</taxon>
        <taxon>Spermatophyta</taxon>
        <taxon>Magnoliopsida</taxon>
        <taxon>eudicotyledons</taxon>
        <taxon>Gunneridae</taxon>
        <taxon>Pentapetalae</taxon>
        <taxon>Caryophyllales</taxon>
        <taxon>Chenopodiaceae</taxon>
        <taxon>Chenopodioideae</taxon>
        <taxon>Anserineae</taxon>
        <taxon>Spinacia</taxon>
    </lineage>
</organism>
<accession>A0A9R0JX23</accession>
<protein>
    <submittedName>
        <fullName evidence="3 4">Uncharacterized protein LOC110789324</fullName>
    </submittedName>
</protein>
<dbReference type="KEGG" id="soe:110789324"/>
<evidence type="ECO:0000313" key="3">
    <source>
        <dbReference type="RefSeq" id="XP_021849674.1"/>
    </source>
</evidence>
<dbReference type="RefSeq" id="XP_021849675.1">
    <property type="nucleotide sequence ID" value="XM_021993983.1"/>
</dbReference>
<gene>
    <name evidence="3 4" type="primary">LOC110789324</name>
</gene>
<dbReference type="Proteomes" id="UP000813463">
    <property type="component" value="Chromosome 4"/>
</dbReference>
<dbReference type="Pfam" id="PF08387">
    <property type="entry name" value="FBD"/>
    <property type="match status" value="1"/>
</dbReference>
<evidence type="ECO:0000259" key="1">
    <source>
        <dbReference type="Pfam" id="PF08387"/>
    </source>
</evidence>
<evidence type="ECO:0000313" key="4">
    <source>
        <dbReference type="RefSeq" id="XP_021849675.1"/>
    </source>
</evidence>
<reference evidence="2" key="1">
    <citation type="journal article" date="2021" name="Nat. Commun.">
        <title>Genomic analyses provide insights into spinach domestication and the genetic basis of agronomic traits.</title>
        <authorList>
            <person name="Cai X."/>
            <person name="Sun X."/>
            <person name="Xu C."/>
            <person name="Sun H."/>
            <person name="Wang X."/>
            <person name="Ge C."/>
            <person name="Zhang Z."/>
            <person name="Wang Q."/>
            <person name="Fei Z."/>
            <person name="Jiao C."/>
            <person name="Wang Q."/>
        </authorList>
    </citation>
    <scope>NUCLEOTIDE SEQUENCE [LARGE SCALE GENOMIC DNA]</scope>
    <source>
        <strain evidence="2">cv. Varoflay</strain>
    </source>
</reference>
<keyword evidence="2" id="KW-1185">Reference proteome</keyword>